<dbReference type="InterPro" id="IPR053147">
    <property type="entry name" value="Hsp_HslJ-like"/>
</dbReference>
<dbReference type="InterPro" id="IPR005184">
    <property type="entry name" value="DUF306_Meta_HslJ"/>
</dbReference>
<protein>
    <recommendedName>
        <fullName evidence="1">DUF306 domain-containing protein</fullName>
    </recommendedName>
</protein>
<feature type="domain" description="DUF306" evidence="1">
    <location>
        <begin position="28"/>
        <end position="138"/>
    </location>
</feature>
<comment type="caution">
    <text evidence="2">The sequence shown here is derived from an EMBL/GenBank/DDBJ whole genome shotgun (WGS) entry which is preliminary data.</text>
</comment>
<sequence length="145" mass="15629">MYQIKLSIIVAVLSAAVLVIGACSIPSSSLEDTKWFLGSYGEQNNMIAVIEGTEITATFNSGQDEVSGSAGCNTYFTGYEVRGSELVIFELAYTEMACISPEGIMEQEQEYLSLLANVQSFEADDTALIIICSGGQQLHFTTATR</sequence>
<organism evidence="2">
    <name type="scientific">marine sediment metagenome</name>
    <dbReference type="NCBI Taxonomy" id="412755"/>
    <lineage>
        <taxon>unclassified sequences</taxon>
        <taxon>metagenomes</taxon>
        <taxon>ecological metagenomes</taxon>
    </lineage>
</organism>
<dbReference type="AlphaFoldDB" id="X1R862"/>
<evidence type="ECO:0000259" key="1">
    <source>
        <dbReference type="Pfam" id="PF03724"/>
    </source>
</evidence>
<reference evidence="2" key="1">
    <citation type="journal article" date="2014" name="Front. Microbiol.">
        <title>High frequency of phylogenetically diverse reductive dehalogenase-homologous genes in deep subseafloor sedimentary metagenomes.</title>
        <authorList>
            <person name="Kawai M."/>
            <person name="Futagami T."/>
            <person name="Toyoda A."/>
            <person name="Takaki Y."/>
            <person name="Nishi S."/>
            <person name="Hori S."/>
            <person name="Arai W."/>
            <person name="Tsubouchi T."/>
            <person name="Morono Y."/>
            <person name="Uchiyama I."/>
            <person name="Ito T."/>
            <person name="Fujiyama A."/>
            <person name="Inagaki F."/>
            <person name="Takami H."/>
        </authorList>
    </citation>
    <scope>NUCLEOTIDE SEQUENCE</scope>
    <source>
        <strain evidence="2">Expedition CK06-06</strain>
    </source>
</reference>
<proteinExistence type="predicted"/>
<gene>
    <name evidence="2" type="ORF">S12H4_09725</name>
</gene>
<dbReference type="InterPro" id="IPR038670">
    <property type="entry name" value="HslJ-like_sf"/>
</dbReference>
<dbReference type="PANTHER" id="PTHR35535">
    <property type="entry name" value="HEAT SHOCK PROTEIN HSLJ"/>
    <property type="match status" value="1"/>
</dbReference>
<evidence type="ECO:0000313" key="2">
    <source>
        <dbReference type="EMBL" id="GAI59340.1"/>
    </source>
</evidence>
<dbReference type="Gene3D" id="2.40.128.270">
    <property type="match status" value="1"/>
</dbReference>
<accession>X1R862</accession>
<name>X1R862_9ZZZZ</name>
<dbReference type="PROSITE" id="PS51257">
    <property type="entry name" value="PROKAR_LIPOPROTEIN"/>
    <property type="match status" value="1"/>
</dbReference>
<dbReference type="PANTHER" id="PTHR35535:SF2">
    <property type="entry name" value="DUF306 DOMAIN-CONTAINING PROTEIN"/>
    <property type="match status" value="1"/>
</dbReference>
<dbReference type="EMBL" id="BARW01004002">
    <property type="protein sequence ID" value="GAI59340.1"/>
    <property type="molecule type" value="Genomic_DNA"/>
</dbReference>
<dbReference type="Pfam" id="PF03724">
    <property type="entry name" value="META"/>
    <property type="match status" value="1"/>
</dbReference>